<dbReference type="PANTHER" id="PTHR30157">
    <property type="entry name" value="FERRIC REDUCTASE, NADPH-DEPENDENT"/>
    <property type="match status" value="1"/>
</dbReference>
<dbReference type="InterPro" id="IPR013113">
    <property type="entry name" value="SIP_FAD-bd"/>
</dbReference>
<dbReference type="FunFam" id="2.40.30.10:FF:000131">
    <property type="entry name" value="NADPH-dependent ferric siderophore reductase"/>
    <property type="match status" value="1"/>
</dbReference>
<sequence>MTELPTARRPRDPSPPDGAPRKRAPRVAEVLRTSWLTPHMVRVVLGGDGLAGFPAGAFADHYVKLLFAPAGASYRAPYDVEQLQAELPRELWPVTRTYTVRAWDARAGELTIDFVHHGDEGLAGPWAAAARPGDLIQMMGPGGAYVPHPEADWHLLAGDESALPAIGATLDTLPAGARALVYVEVDGPAEEQDDLAVGPGVELVWLHRGGAAPGEALVAAVSGVCLPDGRGHVFVHGEAGAVRELRRHLRAERGLDPEFTSISGYWRRGDTEDRWQAGKRDWNAAIAAEDAAIAG</sequence>
<dbReference type="Pfam" id="PF04954">
    <property type="entry name" value="SIP"/>
    <property type="match status" value="1"/>
</dbReference>
<dbReference type="EMBL" id="VFQE01000001">
    <property type="protein sequence ID" value="TQN43778.1"/>
    <property type="molecule type" value="Genomic_DNA"/>
</dbReference>
<dbReference type="PROSITE" id="PS51384">
    <property type="entry name" value="FAD_FR"/>
    <property type="match status" value="1"/>
</dbReference>
<dbReference type="RefSeq" id="WP_142026228.1">
    <property type="nucleotide sequence ID" value="NZ_VFQE01000001.1"/>
</dbReference>
<dbReference type="AlphaFoldDB" id="A0A543PI70"/>
<comment type="caution">
    <text evidence="3">The sequence shown here is derived from an EMBL/GenBank/DDBJ whole genome shotgun (WGS) entry which is preliminary data.</text>
</comment>
<dbReference type="InterPro" id="IPR007037">
    <property type="entry name" value="SIP_rossman_dom"/>
</dbReference>
<gene>
    <name evidence="3" type="ORF">FHU33_3243</name>
</gene>
<dbReference type="Gene3D" id="2.40.30.10">
    <property type="entry name" value="Translation factors"/>
    <property type="match status" value="1"/>
</dbReference>
<dbReference type="CDD" id="cd06193">
    <property type="entry name" value="siderophore_interacting"/>
    <property type="match status" value="1"/>
</dbReference>
<accession>A0A543PI70</accession>
<proteinExistence type="predicted"/>
<dbReference type="Gene3D" id="3.40.50.80">
    <property type="entry name" value="Nucleotide-binding domain of ferredoxin-NADP reductase (FNR) module"/>
    <property type="match status" value="1"/>
</dbReference>
<evidence type="ECO:0000259" key="2">
    <source>
        <dbReference type="PROSITE" id="PS51384"/>
    </source>
</evidence>
<dbReference type="OrthoDB" id="9814826at2"/>
<keyword evidence="4" id="KW-1185">Reference proteome</keyword>
<reference evidence="3 4" key="1">
    <citation type="submission" date="2019-06" db="EMBL/GenBank/DDBJ databases">
        <title>Sequencing the genomes of 1000 actinobacteria strains.</title>
        <authorList>
            <person name="Klenk H.-P."/>
        </authorList>
    </citation>
    <scope>NUCLEOTIDE SEQUENCE [LARGE SCALE GENOMIC DNA]</scope>
    <source>
        <strain evidence="3 4">DSM 46837</strain>
    </source>
</reference>
<dbReference type="InterPro" id="IPR017927">
    <property type="entry name" value="FAD-bd_FR_type"/>
</dbReference>
<evidence type="ECO:0000313" key="4">
    <source>
        <dbReference type="Proteomes" id="UP000319865"/>
    </source>
</evidence>
<dbReference type="Proteomes" id="UP000319865">
    <property type="component" value="Unassembled WGS sequence"/>
</dbReference>
<protein>
    <submittedName>
        <fullName evidence="3">NADPH-dependent ferric siderophore reductase</fullName>
    </submittedName>
</protein>
<dbReference type="InterPro" id="IPR039261">
    <property type="entry name" value="FNR_nucleotide-bd"/>
</dbReference>
<evidence type="ECO:0000256" key="1">
    <source>
        <dbReference type="SAM" id="MobiDB-lite"/>
    </source>
</evidence>
<dbReference type="SUPFAM" id="SSF63380">
    <property type="entry name" value="Riboflavin synthase domain-like"/>
    <property type="match status" value="1"/>
</dbReference>
<evidence type="ECO:0000313" key="3">
    <source>
        <dbReference type="EMBL" id="TQN43778.1"/>
    </source>
</evidence>
<dbReference type="PANTHER" id="PTHR30157:SF0">
    <property type="entry name" value="NADPH-DEPENDENT FERRIC-CHELATE REDUCTASE"/>
    <property type="match status" value="1"/>
</dbReference>
<feature type="domain" description="FAD-binding FR-type" evidence="2">
    <location>
        <begin position="23"/>
        <end position="148"/>
    </location>
</feature>
<feature type="region of interest" description="Disordered" evidence="1">
    <location>
        <begin position="1"/>
        <end position="25"/>
    </location>
</feature>
<dbReference type="InterPro" id="IPR039374">
    <property type="entry name" value="SIP_fam"/>
</dbReference>
<organism evidence="3 4">
    <name type="scientific">Blastococcus colisei</name>
    <dbReference type="NCBI Taxonomy" id="1564162"/>
    <lineage>
        <taxon>Bacteria</taxon>
        <taxon>Bacillati</taxon>
        <taxon>Actinomycetota</taxon>
        <taxon>Actinomycetes</taxon>
        <taxon>Geodermatophilales</taxon>
        <taxon>Geodermatophilaceae</taxon>
        <taxon>Blastococcus</taxon>
    </lineage>
</organism>
<name>A0A543PI70_9ACTN</name>
<dbReference type="GO" id="GO:0016491">
    <property type="term" value="F:oxidoreductase activity"/>
    <property type="evidence" value="ECO:0007669"/>
    <property type="project" value="InterPro"/>
</dbReference>
<dbReference type="Pfam" id="PF08021">
    <property type="entry name" value="FAD_binding_9"/>
    <property type="match status" value="1"/>
</dbReference>
<dbReference type="InterPro" id="IPR017938">
    <property type="entry name" value="Riboflavin_synthase-like_b-brl"/>
</dbReference>